<feature type="compositionally biased region" description="Basic and acidic residues" evidence="5">
    <location>
        <begin position="443"/>
        <end position="452"/>
    </location>
</feature>
<feature type="compositionally biased region" description="Low complexity" evidence="5">
    <location>
        <begin position="389"/>
        <end position="399"/>
    </location>
</feature>
<name>A0A138ZYY3_GONPJ</name>
<dbReference type="EMBL" id="KQ965852">
    <property type="protein sequence ID" value="KXS09717.1"/>
    <property type="molecule type" value="Genomic_DNA"/>
</dbReference>
<feature type="compositionally biased region" description="Pro residues" evidence="5">
    <location>
        <begin position="985"/>
        <end position="995"/>
    </location>
</feature>
<dbReference type="GO" id="GO:0005634">
    <property type="term" value="C:nucleus"/>
    <property type="evidence" value="ECO:0007669"/>
    <property type="project" value="TreeGrafter"/>
</dbReference>
<feature type="compositionally biased region" description="Basic residues" evidence="5">
    <location>
        <begin position="517"/>
        <end position="528"/>
    </location>
</feature>
<dbReference type="OrthoDB" id="26679at2759"/>
<feature type="compositionally biased region" description="Pro residues" evidence="5">
    <location>
        <begin position="866"/>
        <end position="879"/>
    </location>
</feature>
<feature type="domain" description="TLDc" evidence="6">
    <location>
        <begin position="747"/>
        <end position="1082"/>
    </location>
</feature>
<dbReference type="PROSITE" id="PS51886">
    <property type="entry name" value="TLDC"/>
    <property type="match status" value="1"/>
</dbReference>
<dbReference type="GO" id="GO:0006979">
    <property type="term" value="P:response to oxidative stress"/>
    <property type="evidence" value="ECO:0007669"/>
    <property type="project" value="TreeGrafter"/>
</dbReference>
<proteinExistence type="inferred from homology"/>
<evidence type="ECO:0000313" key="8">
    <source>
        <dbReference type="Proteomes" id="UP000070544"/>
    </source>
</evidence>
<evidence type="ECO:0000256" key="1">
    <source>
        <dbReference type="ARBA" id="ARBA00004173"/>
    </source>
</evidence>
<feature type="compositionally biased region" description="Basic and acidic residues" evidence="5">
    <location>
        <begin position="495"/>
        <end position="516"/>
    </location>
</feature>
<feature type="region of interest" description="Disordered" evidence="5">
    <location>
        <begin position="965"/>
        <end position="996"/>
    </location>
</feature>
<feature type="region of interest" description="Disordered" evidence="5">
    <location>
        <begin position="360"/>
        <end position="583"/>
    </location>
</feature>
<feature type="compositionally biased region" description="Low complexity" evidence="5">
    <location>
        <begin position="844"/>
        <end position="865"/>
    </location>
</feature>
<sequence>MAGVTVNGAKEEVKGERGETKANGLKAPVLTVDDLSHANDGVEGQPEREREEGAEMGKPPLPGNGVHGGGGRNDEIGGNRAADTVGAKEPGYAGRRLADSHSSASTWSDTHSLASTHTSAKSANSLNSSILSKFKKIFRRQGNAQQQHQHQQTHKLPARSSTAPNSATLMQHSSSAASLSSNTSAAKAALSSPVMAGTVPGPPILLRRGSETPSSSIPPSSPPLSPTTVHDTPPAPKPRSILASPSLSSLRIPAQSPTPSPSLTSPTTTSSTSPQVQVQFGIPLHRVPTTGSTATSTSHSLLLPRPITTAPAGGSASLLAHPRANSKDRSTGENAASRWTAVGMGFGLPMRRFATAPVLSSSAANDDGGTMPSDSDDSGSDSGSETDSDTSSSLSSQSDAESDLEDDAIQRPPPNQASLSPSNATTDDAASVASHPSDIVEVGDSHDLRDNKAGFGGRGRGGGRAGSDLSVRGAGRQDVTVEAGTERKRRRKKDKDHTEDKDNKDNGDAGEHPEGKPRHRKHHHKTKHHGGEGRRKSWLLGLFAPSTDRNASSTTTARHLSTHSLAPPPHTTSHHSRSRSVSPTLFLRKSPANVSVPASGVVRLKNGVVVDDGGGGTSGTEKKDKGKHKRSHRRHRAHKQDKEASALSASRLFAFLGVVPPRSPSPTPTTSSSSSHGDAEDPNFDAATSTSATTATKSLAVNLRGHRAVSVISAGSRAAGSGRRGSVAEDDLPPVVLLGRNVDEEEEVVCEGVAEAIRPHLPPRLRDHAPWQLAYSLSQHGSSLRTMYSLLEEKGPLVFAVRDENGAIFGGFASEGVERRDKGKGYVGTGESFLWRVLPEPRLPSASKPTPTLAPTATTSTSTLPPLSPLSPLLQPPTTPVSGRRMSLDERGTDKERADPDPRRRGSSGGDPSSAGLRGNGGGPGGPTGRGGRIRFAEGTRAPPPPPAPLVGVVAGASPIASGGPSGGFLFLTTNSTPGTTSQPSPRPPATPGPTPIQVQVHPATGLNEYYLAATWDGIQVGGGDGGVAFYLDGGLETGHSDGRNETYDMGDMALGALYADADEPAETRDFTIVGLEWWWFDLDGRSAVEIQLDAKKAGRTVGEAMAERREGGTAGVKW</sequence>
<reference evidence="7 8" key="1">
    <citation type="journal article" date="2015" name="Genome Biol. Evol.">
        <title>Phylogenomic analyses indicate that early fungi evolved digesting cell walls of algal ancestors of land plants.</title>
        <authorList>
            <person name="Chang Y."/>
            <person name="Wang S."/>
            <person name="Sekimoto S."/>
            <person name="Aerts A.L."/>
            <person name="Choi C."/>
            <person name="Clum A."/>
            <person name="LaButti K.M."/>
            <person name="Lindquist E.A."/>
            <person name="Yee Ngan C."/>
            <person name="Ohm R.A."/>
            <person name="Salamov A.A."/>
            <person name="Grigoriev I.V."/>
            <person name="Spatafora J.W."/>
            <person name="Berbee M.L."/>
        </authorList>
    </citation>
    <scope>NUCLEOTIDE SEQUENCE [LARGE SCALE GENOMIC DNA]</scope>
    <source>
        <strain evidence="7 8">JEL478</strain>
    </source>
</reference>
<protein>
    <recommendedName>
        <fullName evidence="4">Oxidation resistance protein 1</fullName>
    </recommendedName>
</protein>
<keyword evidence="3" id="KW-0496">Mitochondrion</keyword>
<feature type="compositionally biased region" description="Basic and acidic residues" evidence="5">
    <location>
        <begin position="9"/>
        <end position="20"/>
    </location>
</feature>
<comment type="similarity">
    <text evidence="2">Belongs to the OXR1 family.</text>
</comment>
<feature type="region of interest" description="Disordered" evidence="5">
    <location>
        <begin position="1"/>
        <end position="336"/>
    </location>
</feature>
<comment type="subcellular location">
    <subcellularLocation>
        <location evidence="1">Mitochondrion</location>
    </subcellularLocation>
</comment>
<feature type="region of interest" description="Disordered" evidence="5">
    <location>
        <begin position="658"/>
        <end position="691"/>
    </location>
</feature>
<accession>A0A138ZYY3</accession>
<organism evidence="7 8">
    <name type="scientific">Gonapodya prolifera (strain JEL478)</name>
    <name type="common">Monoblepharis prolifera</name>
    <dbReference type="NCBI Taxonomy" id="1344416"/>
    <lineage>
        <taxon>Eukaryota</taxon>
        <taxon>Fungi</taxon>
        <taxon>Fungi incertae sedis</taxon>
        <taxon>Chytridiomycota</taxon>
        <taxon>Chytridiomycota incertae sedis</taxon>
        <taxon>Monoblepharidomycetes</taxon>
        <taxon>Monoblepharidales</taxon>
        <taxon>Gonapodyaceae</taxon>
        <taxon>Gonapodya</taxon>
    </lineage>
</organism>
<feature type="compositionally biased region" description="Low complexity" evidence="5">
    <location>
        <begin position="261"/>
        <end position="274"/>
    </location>
</feature>
<dbReference type="PANTHER" id="PTHR23354:SF62">
    <property type="entry name" value="MUSTARD, ISOFORM V"/>
    <property type="match status" value="1"/>
</dbReference>
<evidence type="ECO:0000256" key="2">
    <source>
        <dbReference type="ARBA" id="ARBA00009540"/>
    </source>
</evidence>
<feature type="compositionally biased region" description="Gly residues" evidence="5">
    <location>
        <begin position="454"/>
        <end position="465"/>
    </location>
</feature>
<feature type="compositionally biased region" description="Low complexity" evidence="5">
    <location>
        <begin position="173"/>
        <end position="192"/>
    </location>
</feature>
<feature type="compositionally biased region" description="Polar residues" evidence="5">
    <location>
        <begin position="547"/>
        <end position="559"/>
    </location>
</feature>
<dbReference type="PANTHER" id="PTHR23354">
    <property type="entry name" value="NUCLEOLAR PROTEIN 7/ESTROGEN RECEPTOR COACTIVATOR-RELATED"/>
    <property type="match status" value="1"/>
</dbReference>
<dbReference type="AlphaFoldDB" id="A0A138ZYY3"/>
<evidence type="ECO:0000259" key="6">
    <source>
        <dbReference type="PROSITE" id="PS51886"/>
    </source>
</evidence>
<feature type="compositionally biased region" description="Basic and acidic residues" evidence="5">
    <location>
        <begin position="886"/>
        <end position="904"/>
    </location>
</feature>
<dbReference type="InterPro" id="IPR006571">
    <property type="entry name" value="TLDc_dom"/>
</dbReference>
<feature type="compositionally biased region" description="Basic and acidic residues" evidence="5">
    <location>
        <begin position="45"/>
        <end position="55"/>
    </location>
</feature>
<evidence type="ECO:0000313" key="7">
    <source>
        <dbReference type="EMBL" id="KXS09717.1"/>
    </source>
</evidence>
<feature type="compositionally biased region" description="Polar residues" evidence="5">
    <location>
        <begin position="100"/>
        <end position="131"/>
    </location>
</feature>
<evidence type="ECO:0000256" key="5">
    <source>
        <dbReference type="SAM" id="MobiDB-lite"/>
    </source>
</evidence>
<keyword evidence="8" id="KW-1185">Reference proteome</keyword>
<feature type="compositionally biased region" description="Low complexity" evidence="5">
    <location>
        <begin position="289"/>
        <end position="303"/>
    </location>
</feature>
<gene>
    <name evidence="7" type="ORF">M427DRAFT_38490</name>
</gene>
<feature type="region of interest" description="Disordered" evidence="5">
    <location>
        <begin position="607"/>
        <end position="646"/>
    </location>
</feature>
<feature type="region of interest" description="Disordered" evidence="5">
    <location>
        <begin position="841"/>
        <end position="950"/>
    </location>
</feature>
<dbReference type="GO" id="GO:0005739">
    <property type="term" value="C:mitochondrion"/>
    <property type="evidence" value="ECO:0007669"/>
    <property type="project" value="UniProtKB-SubCell"/>
</dbReference>
<dbReference type="OMA" id="TARRCEN"/>
<feature type="compositionally biased region" description="Basic residues" evidence="5">
    <location>
        <begin position="625"/>
        <end position="639"/>
    </location>
</feature>
<dbReference type="SMART" id="SM00584">
    <property type="entry name" value="TLDc"/>
    <property type="match status" value="1"/>
</dbReference>
<evidence type="ECO:0000256" key="4">
    <source>
        <dbReference type="ARBA" id="ARBA00040604"/>
    </source>
</evidence>
<dbReference type="Proteomes" id="UP000070544">
    <property type="component" value="Unassembled WGS sequence"/>
</dbReference>
<dbReference type="Pfam" id="PF07534">
    <property type="entry name" value="TLD"/>
    <property type="match status" value="1"/>
</dbReference>
<feature type="compositionally biased region" description="Polar residues" evidence="5">
    <location>
        <begin position="416"/>
        <end position="428"/>
    </location>
</feature>
<feature type="compositionally biased region" description="Polar residues" evidence="5">
    <location>
        <begin position="159"/>
        <end position="172"/>
    </location>
</feature>
<feature type="compositionally biased region" description="Acidic residues" evidence="5">
    <location>
        <begin position="374"/>
        <end position="388"/>
    </location>
</feature>
<feature type="compositionally biased region" description="Gly residues" evidence="5">
    <location>
        <begin position="918"/>
        <end position="931"/>
    </location>
</feature>
<evidence type="ECO:0000256" key="3">
    <source>
        <dbReference type="ARBA" id="ARBA00023128"/>
    </source>
</evidence>